<gene>
    <name evidence="1" type="ORF">Salat_2140900</name>
</gene>
<keyword evidence="2" id="KW-1185">Reference proteome</keyword>
<name>A0AAE1Y263_9LAMI</name>
<dbReference type="Proteomes" id="UP001293254">
    <property type="component" value="Unassembled WGS sequence"/>
</dbReference>
<organism evidence="1 2">
    <name type="scientific">Sesamum alatum</name>
    <dbReference type="NCBI Taxonomy" id="300844"/>
    <lineage>
        <taxon>Eukaryota</taxon>
        <taxon>Viridiplantae</taxon>
        <taxon>Streptophyta</taxon>
        <taxon>Embryophyta</taxon>
        <taxon>Tracheophyta</taxon>
        <taxon>Spermatophyta</taxon>
        <taxon>Magnoliopsida</taxon>
        <taxon>eudicotyledons</taxon>
        <taxon>Gunneridae</taxon>
        <taxon>Pentapetalae</taxon>
        <taxon>asterids</taxon>
        <taxon>lamiids</taxon>
        <taxon>Lamiales</taxon>
        <taxon>Pedaliaceae</taxon>
        <taxon>Sesamum</taxon>
    </lineage>
</organism>
<dbReference type="AlphaFoldDB" id="A0AAE1Y263"/>
<comment type="caution">
    <text evidence="1">The sequence shown here is derived from an EMBL/GenBank/DDBJ whole genome shotgun (WGS) entry which is preliminary data.</text>
</comment>
<reference evidence="1" key="2">
    <citation type="journal article" date="2024" name="Plant">
        <title>Genomic evolution and insights into agronomic trait innovations of Sesamum species.</title>
        <authorList>
            <person name="Miao H."/>
            <person name="Wang L."/>
            <person name="Qu L."/>
            <person name="Liu H."/>
            <person name="Sun Y."/>
            <person name="Le M."/>
            <person name="Wang Q."/>
            <person name="Wei S."/>
            <person name="Zheng Y."/>
            <person name="Lin W."/>
            <person name="Duan Y."/>
            <person name="Cao H."/>
            <person name="Xiong S."/>
            <person name="Wang X."/>
            <person name="Wei L."/>
            <person name="Li C."/>
            <person name="Ma Q."/>
            <person name="Ju M."/>
            <person name="Zhao R."/>
            <person name="Li G."/>
            <person name="Mu C."/>
            <person name="Tian Q."/>
            <person name="Mei H."/>
            <person name="Zhang T."/>
            <person name="Gao T."/>
            <person name="Zhang H."/>
        </authorList>
    </citation>
    <scope>NUCLEOTIDE SEQUENCE</scope>
    <source>
        <strain evidence="1">3651</strain>
    </source>
</reference>
<sequence>MERVFISSLIRDVEYGKVTHDEPNESSVRNAIVMVNRSYGGRLSYTFGLCSWYHLKERHASTAKEKPFTRAYYWDSEPAWIELKIIFGYLLHEYADAIDDELYAATPLTLDETIVLLSNDEVESSSIDNDSNFA</sequence>
<evidence type="ECO:0000313" key="2">
    <source>
        <dbReference type="Proteomes" id="UP001293254"/>
    </source>
</evidence>
<accession>A0AAE1Y263</accession>
<reference evidence="1" key="1">
    <citation type="submission" date="2020-06" db="EMBL/GenBank/DDBJ databases">
        <authorList>
            <person name="Li T."/>
            <person name="Hu X."/>
            <person name="Zhang T."/>
            <person name="Song X."/>
            <person name="Zhang H."/>
            <person name="Dai N."/>
            <person name="Sheng W."/>
            <person name="Hou X."/>
            <person name="Wei L."/>
        </authorList>
    </citation>
    <scope>NUCLEOTIDE SEQUENCE</scope>
    <source>
        <strain evidence="1">3651</strain>
        <tissue evidence="1">Leaf</tissue>
    </source>
</reference>
<protein>
    <submittedName>
        <fullName evidence="1">Uncharacterized protein</fullName>
    </submittedName>
</protein>
<evidence type="ECO:0000313" key="1">
    <source>
        <dbReference type="EMBL" id="KAK4421902.1"/>
    </source>
</evidence>
<dbReference type="EMBL" id="JACGWO010000008">
    <property type="protein sequence ID" value="KAK4421902.1"/>
    <property type="molecule type" value="Genomic_DNA"/>
</dbReference>
<proteinExistence type="predicted"/>